<dbReference type="InterPro" id="IPR028996">
    <property type="entry name" value="GM2-AP"/>
</dbReference>
<proteinExistence type="predicted"/>
<keyword evidence="1 2" id="KW-0732">Signal</keyword>
<accession>A0AAQ4DY00</accession>
<feature type="chain" id="PRO_5042974769" description="MD-2-related lipid-recognition domain-containing protein" evidence="2">
    <location>
        <begin position="17"/>
        <end position="164"/>
    </location>
</feature>
<feature type="domain" description="MD-2-related lipid-recognition" evidence="3">
    <location>
        <begin position="23"/>
        <end position="160"/>
    </location>
</feature>
<evidence type="ECO:0000259" key="3">
    <source>
        <dbReference type="SMART" id="SM00737"/>
    </source>
</evidence>
<keyword evidence="5" id="KW-1185">Reference proteome</keyword>
<evidence type="ECO:0000256" key="2">
    <source>
        <dbReference type="SAM" id="SignalP"/>
    </source>
</evidence>
<dbReference type="AlphaFoldDB" id="A0AAQ4DY00"/>
<dbReference type="Gene3D" id="2.70.220.10">
    <property type="entry name" value="Ganglioside GM2 activator"/>
    <property type="match status" value="1"/>
</dbReference>
<gene>
    <name evidence="4" type="ORF">V5799_005880</name>
</gene>
<evidence type="ECO:0000256" key="1">
    <source>
        <dbReference type="ARBA" id="ARBA00022729"/>
    </source>
</evidence>
<comment type="caution">
    <text evidence="4">The sequence shown here is derived from an EMBL/GenBank/DDBJ whole genome shotgun (WGS) entry which is preliminary data.</text>
</comment>
<dbReference type="EMBL" id="JARKHS020025561">
    <property type="protein sequence ID" value="KAK8767340.1"/>
    <property type="molecule type" value="Genomic_DNA"/>
</dbReference>
<dbReference type="PANTHER" id="PTHR17357:SF0">
    <property type="entry name" value="GANGLIOSIDE GM2 ACTIVATOR"/>
    <property type="match status" value="1"/>
</dbReference>
<evidence type="ECO:0000313" key="4">
    <source>
        <dbReference type="EMBL" id="KAK8767340.1"/>
    </source>
</evidence>
<dbReference type="SMART" id="SM00737">
    <property type="entry name" value="ML"/>
    <property type="match status" value="1"/>
</dbReference>
<dbReference type="Pfam" id="PF02221">
    <property type="entry name" value="E1_DerP2_DerF2"/>
    <property type="match status" value="1"/>
</dbReference>
<dbReference type="Proteomes" id="UP001321473">
    <property type="component" value="Unassembled WGS sequence"/>
</dbReference>
<dbReference type="SUPFAM" id="SSF63707">
    <property type="entry name" value="Ganglioside M2 (gm2) activator"/>
    <property type="match status" value="1"/>
</dbReference>
<evidence type="ECO:0000313" key="5">
    <source>
        <dbReference type="Proteomes" id="UP001321473"/>
    </source>
</evidence>
<dbReference type="GO" id="GO:0005319">
    <property type="term" value="F:lipid transporter activity"/>
    <property type="evidence" value="ECO:0007669"/>
    <property type="project" value="TreeGrafter"/>
</dbReference>
<dbReference type="GO" id="GO:0006689">
    <property type="term" value="P:ganglioside catabolic process"/>
    <property type="evidence" value="ECO:0007669"/>
    <property type="project" value="InterPro"/>
</dbReference>
<dbReference type="GO" id="GO:0009898">
    <property type="term" value="C:cytoplasmic side of plasma membrane"/>
    <property type="evidence" value="ECO:0007669"/>
    <property type="project" value="TreeGrafter"/>
</dbReference>
<dbReference type="InterPro" id="IPR036846">
    <property type="entry name" value="GM2-AP_sf"/>
</dbReference>
<feature type="signal peptide" evidence="2">
    <location>
        <begin position="1"/>
        <end position="16"/>
    </location>
</feature>
<protein>
    <recommendedName>
        <fullName evidence="3">MD-2-related lipid-recognition domain-containing protein</fullName>
    </recommendedName>
</protein>
<name>A0AAQ4DY00_AMBAM</name>
<dbReference type="InterPro" id="IPR003172">
    <property type="entry name" value="ML_dom"/>
</dbReference>
<reference evidence="4 5" key="1">
    <citation type="journal article" date="2023" name="Arcadia Sci">
        <title>De novo assembly of a long-read Amblyomma americanum tick genome.</title>
        <authorList>
            <person name="Chou S."/>
            <person name="Poskanzer K.E."/>
            <person name="Rollins M."/>
            <person name="Thuy-Boun P.S."/>
        </authorList>
    </citation>
    <scope>NUCLEOTIDE SEQUENCE [LARGE SCALE GENOMIC DNA]</scope>
    <source>
        <strain evidence="4">F_SG_1</strain>
        <tissue evidence="4">Salivary glands</tissue>
    </source>
</reference>
<dbReference type="PANTHER" id="PTHR17357">
    <property type="entry name" value="GM2 GANGLIOSIDE ACTIVATOR PROTEIN"/>
    <property type="match status" value="1"/>
</dbReference>
<dbReference type="GO" id="GO:0008047">
    <property type="term" value="F:enzyme activator activity"/>
    <property type="evidence" value="ECO:0007669"/>
    <property type="project" value="InterPro"/>
</dbReference>
<organism evidence="4 5">
    <name type="scientific">Amblyomma americanum</name>
    <name type="common">Lone star tick</name>
    <dbReference type="NCBI Taxonomy" id="6943"/>
    <lineage>
        <taxon>Eukaryota</taxon>
        <taxon>Metazoa</taxon>
        <taxon>Ecdysozoa</taxon>
        <taxon>Arthropoda</taxon>
        <taxon>Chelicerata</taxon>
        <taxon>Arachnida</taxon>
        <taxon>Acari</taxon>
        <taxon>Parasitiformes</taxon>
        <taxon>Ixodida</taxon>
        <taxon>Ixodoidea</taxon>
        <taxon>Ixodidae</taxon>
        <taxon>Amblyomminae</taxon>
        <taxon>Amblyomma</taxon>
    </lineage>
</organism>
<sequence>MIAAALLLACVGLVSASTQTPNIKVCSGSSASSILVIDDVTASNVKVGSTMTLKYSVELEEEVSGNPQLVFTMTSGSTKLPCLSNVGSCTYKLCGGTGKIEKQIASSWNNKCPIPAGNYTNSIDAQIPSLAGILITTDTLHVKIEGKNNGKSLGCVEFDIEIEK</sequence>